<accession>A0A6L2N7R6</accession>
<name>A0A6L2N7R6_TANCI</name>
<evidence type="ECO:0000313" key="2">
    <source>
        <dbReference type="EMBL" id="GEU82233.1"/>
    </source>
</evidence>
<dbReference type="EMBL" id="BKCJ010008441">
    <property type="protein sequence ID" value="GEU82233.1"/>
    <property type="molecule type" value="Genomic_DNA"/>
</dbReference>
<comment type="caution">
    <text evidence="2">The sequence shown here is derived from an EMBL/GenBank/DDBJ whole genome shotgun (WGS) entry which is preliminary data.</text>
</comment>
<evidence type="ECO:0000256" key="1">
    <source>
        <dbReference type="SAM" id="MobiDB-lite"/>
    </source>
</evidence>
<sequence>MDKANKIRESHEHRHSLLPDLEHRNRLGRPDLQQHQTTNTYSLICEEVDKKHINEVAAPEGFQFLTLIGVFQRWWSDQSEATQTTV</sequence>
<proteinExistence type="predicted"/>
<gene>
    <name evidence="2" type="ORF">Tci_054211</name>
</gene>
<protein>
    <submittedName>
        <fullName evidence="2">Uncharacterized protein</fullName>
    </submittedName>
</protein>
<reference evidence="2" key="1">
    <citation type="journal article" date="2019" name="Sci. Rep.">
        <title>Draft genome of Tanacetum cinerariifolium, the natural source of mosquito coil.</title>
        <authorList>
            <person name="Yamashiro T."/>
            <person name="Shiraishi A."/>
            <person name="Satake H."/>
            <person name="Nakayama K."/>
        </authorList>
    </citation>
    <scope>NUCLEOTIDE SEQUENCE</scope>
</reference>
<feature type="compositionally biased region" description="Basic and acidic residues" evidence="1">
    <location>
        <begin position="1"/>
        <end position="29"/>
    </location>
</feature>
<organism evidence="2">
    <name type="scientific">Tanacetum cinerariifolium</name>
    <name type="common">Dalmatian daisy</name>
    <name type="synonym">Chrysanthemum cinerariifolium</name>
    <dbReference type="NCBI Taxonomy" id="118510"/>
    <lineage>
        <taxon>Eukaryota</taxon>
        <taxon>Viridiplantae</taxon>
        <taxon>Streptophyta</taxon>
        <taxon>Embryophyta</taxon>
        <taxon>Tracheophyta</taxon>
        <taxon>Spermatophyta</taxon>
        <taxon>Magnoliopsida</taxon>
        <taxon>eudicotyledons</taxon>
        <taxon>Gunneridae</taxon>
        <taxon>Pentapetalae</taxon>
        <taxon>asterids</taxon>
        <taxon>campanulids</taxon>
        <taxon>Asterales</taxon>
        <taxon>Asteraceae</taxon>
        <taxon>Asteroideae</taxon>
        <taxon>Anthemideae</taxon>
        <taxon>Anthemidinae</taxon>
        <taxon>Tanacetum</taxon>
    </lineage>
</organism>
<feature type="region of interest" description="Disordered" evidence="1">
    <location>
        <begin position="1"/>
        <end position="34"/>
    </location>
</feature>
<dbReference type="AlphaFoldDB" id="A0A6L2N7R6"/>